<dbReference type="EMBL" id="JAHCTB010000002">
    <property type="protein sequence ID" value="MBT0607649.1"/>
    <property type="molecule type" value="Genomic_DNA"/>
</dbReference>
<feature type="domain" description="N-acetylmuramoyl-L-alanine amidase" evidence="1">
    <location>
        <begin position="2"/>
        <end position="130"/>
    </location>
</feature>
<keyword evidence="3" id="KW-1185">Reference proteome</keyword>
<reference evidence="2 3" key="1">
    <citation type="submission" date="2021-05" db="EMBL/GenBank/DDBJ databases">
        <title>Aequorivita echinoideorum JCM 30378 genome.</title>
        <authorList>
            <person name="Zhang H."/>
            <person name="Li C."/>
        </authorList>
    </citation>
    <scope>NUCLEOTIDE SEQUENCE [LARGE SCALE GENOMIC DNA]</scope>
    <source>
        <strain evidence="2 3">JCM30378</strain>
    </source>
</reference>
<keyword evidence="2" id="KW-0378">Hydrolase</keyword>
<dbReference type="Proteomes" id="UP001297092">
    <property type="component" value="Unassembled WGS sequence"/>
</dbReference>
<dbReference type="Gene3D" id="3.40.80.10">
    <property type="entry name" value="Peptidoglycan recognition protein-like"/>
    <property type="match status" value="1"/>
</dbReference>
<comment type="caution">
    <text evidence="2">The sequence shown here is derived from an EMBL/GenBank/DDBJ whole genome shotgun (WGS) entry which is preliminary data.</text>
</comment>
<accession>A0ABS5S5F9</accession>
<evidence type="ECO:0000313" key="2">
    <source>
        <dbReference type="EMBL" id="MBT0607649.1"/>
    </source>
</evidence>
<proteinExistence type="predicted"/>
<organism evidence="2 3">
    <name type="scientific">Aequorivita echinoideorum</name>
    <dbReference type="NCBI Taxonomy" id="1549647"/>
    <lineage>
        <taxon>Bacteria</taxon>
        <taxon>Pseudomonadati</taxon>
        <taxon>Bacteroidota</taxon>
        <taxon>Flavobacteriia</taxon>
        <taxon>Flavobacteriales</taxon>
        <taxon>Flavobacteriaceae</taxon>
        <taxon>Aequorivita</taxon>
    </lineage>
</organism>
<sequence length="175" mass="19734">MRKVRNIVIHCTAGHSNAEAVQSYFTRPKSKGGRGWKKGGYHRIIEKDGTIKKMYDFSEITNGVAGHNSDTIHISYVGGVEILDVNTAKDTRTPYQKNALHTCIHEAIKWCKENGQDITKDLGVVGHRDFSKDGNANGVIESWERIKSCPSFDVLPEYSMLYASPDRYNKLPYNK</sequence>
<evidence type="ECO:0000259" key="1">
    <source>
        <dbReference type="Pfam" id="PF01510"/>
    </source>
</evidence>
<dbReference type="EC" id="3.5.1.28" evidence="2"/>
<protein>
    <submittedName>
        <fullName evidence="2">N-acetylmuramoyl-L-alanine amidase</fullName>
        <ecNumber evidence="2">3.5.1.28</ecNumber>
    </submittedName>
</protein>
<evidence type="ECO:0000313" key="3">
    <source>
        <dbReference type="Proteomes" id="UP001297092"/>
    </source>
</evidence>
<dbReference type="SUPFAM" id="SSF55846">
    <property type="entry name" value="N-acetylmuramoyl-L-alanine amidase-like"/>
    <property type="match status" value="1"/>
</dbReference>
<dbReference type="InterPro" id="IPR002502">
    <property type="entry name" value="Amidase_domain"/>
</dbReference>
<name>A0ABS5S5F9_9FLAO</name>
<dbReference type="InterPro" id="IPR036505">
    <property type="entry name" value="Amidase/PGRP_sf"/>
</dbReference>
<dbReference type="Pfam" id="PF01510">
    <property type="entry name" value="Amidase_2"/>
    <property type="match status" value="1"/>
</dbReference>
<gene>
    <name evidence="2" type="ORF">KIV10_05590</name>
</gene>
<dbReference type="GO" id="GO:0008745">
    <property type="term" value="F:N-acetylmuramoyl-L-alanine amidase activity"/>
    <property type="evidence" value="ECO:0007669"/>
    <property type="project" value="UniProtKB-EC"/>
</dbReference>
<dbReference type="RefSeq" id="WP_214112506.1">
    <property type="nucleotide sequence ID" value="NZ_JAHCTB010000002.1"/>
</dbReference>